<keyword evidence="5 7" id="KW-0808">Transferase</keyword>
<feature type="binding site" evidence="7 9">
    <location>
        <position position="115"/>
    </location>
    <ligand>
        <name>3-methyl-2-oxobutanoate</name>
        <dbReference type="ChEBI" id="CHEBI:11851"/>
    </ligand>
</feature>
<dbReference type="GO" id="GO:0032259">
    <property type="term" value="P:methylation"/>
    <property type="evidence" value="ECO:0007669"/>
    <property type="project" value="UniProtKB-KW"/>
</dbReference>
<evidence type="ECO:0000256" key="5">
    <source>
        <dbReference type="ARBA" id="ARBA00022679"/>
    </source>
</evidence>
<dbReference type="GO" id="GO:0005737">
    <property type="term" value="C:cytoplasm"/>
    <property type="evidence" value="ECO:0007669"/>
    <property type="project" value="UniProtKB-SubCell"/>
</dbReference>
<dbReference type="GO" id="GO:0015940">
    <property type="term" value="P:pantothenate biosynthetic process"/>
    <property type="evidence" value="ECO:0007669"/>
    <property type="project" value="UniProtKB-UniRule"/>
</dbReference>
<proteinExistence type="inferred from homology"/>
<comment type="cofactor">
    <cofactor evidence="7 10">
        <name>Mg(2+)</name>
        <dbReference type="ChEBI" id="CHEBI:18420"/>
    </cofactor>
    <text evidence="7 10">Binds 1 Mg(2+) ion per subunit.</text>
</comment>
<protein>
    <recommendedName>
        <fullName evidence="7">3-methyl-2-oxobutanoate hydroxymethyltransferase</fullName>
        <ecNumber evidence="7">2.1.2.11</ecNumber>
    </recommendedName>
    <alternativeName>
        <fullName evidence="7">Ketopantoate hydroxymethyltransferase</fullName>
        <shortName evidence="7">KPHMT</shortName>
    </alternativeName>
</protein>
<feature type="binding site" evidence="7 9">
    <location>
        <begin position="46"/>
        <end position="47"/>
    </location>
    <ligand>
        <name>3-methyl-2-oxobutanoate</name>
        <dbReference type="ChEBI" id="CHEBI:11851"/>
    </ligand>
</feature>
<dbReference type="NCBIfam" id="TIGR00222">
    <property type="entry name" value="panB"/>
    <property type="match status" value="1"/>
</dbReference>
<feature type="binding site" evidence="7 10">
    <location>
        <position position="85"/>
    </location>
    <ligand>
        <name>Mg(2+)</name>
        <dbReference type="ChEBI" id="CHEBI:18420"/>
    </ligand>
</feature>
<keyword evidence="4 7" id="KW-0566">Pantothenate biosynthesis</keyword>
<evidence type="ECO:0000256" key="1">
    <source>
        <dbReference type="ARBA" id="ARBA00005033"/>
    </source>
</evidence>
<keyword evidence="12" id="KW-1185">Reference proteome</keyword>
<comment type="function">
    <text evidence="6 7">Catalyzes the reversible reaction in which hydroxymethyl group from 5,10-methylenetetrahydrofolate is transferred onto alpha-ketoisovalerate to form ketopantoate.</text>
</comment>
<comment type="similarity">
    <text evidence="2 7">Belongs to the PanB family.</text>
</comment>
<dbReference type="SUPFAM" id="SSF51621">
    <property type="entry name" value="Phosphoenolpyruvate/pyruvate domain"/>
    <property type="match status" value="1"/>
</dbReference>
<dbReference type="Gene3D" id="3.20.20.60">
    <property type="entry name" value="Phosphoenolpyruvate-binding domains"/>
    <property type="match status" value="1"/>
</dbReference>
<dbReference type="GO" id="GO:0003864">
    <property type="term" value="F:3-methyl-2-oxobutanoate hydroxymethyltransferase activity"/>
    <property type="evidence" value="ECO:0007669"/>
    <property type="project" value="UniProtKB-UniRule"/>
</dbReference>
<dbReference type="CDD" id="cd06557">
    <property type="entry name" value="KPHMT-like"/>
    <property type="match status" value="1"/>
</dbReference>
<dbReference type="AlphaFoldDB" id="A0A1H3YWP0"/>
<dbReference type="FunFam" id="3.20.20.60:FF:000003">
    <property type="entry name" value="3-methyl-2-oxobutanoate hydroxymethyltransferase"/>
    <property type="match status" value="1"/>
</dbReference>
<reference evidence="11 12" key="1">
    <citation type="submission" date="2016-10" db="EMBL/GenBank/DDBJ databases">
        <authorList>
            <person name="de Groot N.N."/>
        </authorList>
    </citation>
    <scope>NUCLEOTIDE SEQUENCE [LARGE SCALE GENOMIC DNA]</scope>
    <source>
        <strain evidence="11 12">DSM 7343</strain>
    </source>
</reference>
<evidence type="ECO:0000256" key="7">
    <source>
        <dbReference type="HAMAP-Rule" id="MF_00156"/>
    </source>
</evidence>
<dbReference type="PANTHER" id="PTHR20881:SF0">
    <property type="entry name" value="3-METHYL-2-OXOBUTANOATE HYDROXYMETHYLTRANSFERASE"/>
    <property type="match status" value="1"/>
</dbReference>
<dbReference type="HAMAP" id="MF_00156">
    <property type="entry name" value="PanB"/>
    <property type="match status" value="1"/>
</dbReference>
<feature type="binding site" evidence="7 10">
    <location>
        <position position="46"/>
    </location>
    <ligand>
        <name>Mg(2+)</name>
        <dbReference type="ChEBI" id="CHEBI:18420"/>
    </ligand>
</feature>
<evidence type="ECO:0000256" key="2">
    <source>
        <dbReference type="ARBA" id="ARBA00008676"/>
    </source>
</evidence>
<accession>A0A1H3YWP0</accession>
<evidence type="ECO:0000313" key="12">
    <source>
        <dbReference type="Proteomes" id="UP000199409"/>
    </source>
</evidence>
<sequence>MTKRNTILDIGLMKQKQEKITVLTAYDYPFAQLMDRVGIDAILVGDSVGSVFSGYDNTLPVTLEEMLYHTRAVVRGAHQALIIADMPFMSYQVDIRDARLNAGRLIKEGGAQAVKLEGGEHMATTIRAIVDIDIPVCGHIGLTPQSIHRMGGFKVQGREDEQARQILADAKAVEAAGAFALVLEAIPRELAKMVTDAVSIPTIGIGAGADCDGQVLVIHDILGLCDKYSPKFVKRYADISTTITAGIEEYIKEVKEGEFPTTAHSFK</sequence>
<keyword evidence="7 10" id="KW-0460">Magnesium</keyword>
<feature type="binding site" evidence="7 9">
    <location>
        <position position="85"/>
    </location>
    <ligand>
        <name>3-methyl-2-oxobutanoate</name>
        <dbReference type="ChEBI" id="CHEBI:11851"/>
    </ligand>
</feature>
<dbReference type="EMBL" id="FNQN01000003">
    <property type="protein sequence ID" value="SEA15850.1"/>
    <property type="molecule type" value="Genomic_DNA"/>
</dbReference>
<feature type="active site" description="Proton acceptor" evidence="7 8">
    <location>
        <position position="184"/>
    </location>
</feature>
<comment type="subunit">
    <text evidence="3 7">Homodecamer; pentamer of dimers.</text>
</comment>
<evidence type="ECO:0000256" key="8">
    <source>
        <dbReference type="PIRSR" id="PIRSR000388-1"/>
    </source>
</evidence>
<feature type="binding site" evidence="7 10">
    <location>
        <position position="117"/>
    </location>
    <ligand>
        <name>Mg(2+)</name>
        <dbReference type="ChEBI" id="CHEBI:18420"/>
    </ligand>
</feature>
<evidence type="ECO:0000256" key="6">
    <source>
        <dbReference type="ARBA" id="ARBA00056497"/>
    </source>
</evidence>
<dbReference type="OrthoDB" id="9781789at2"/>
<keyword evidence="11" id="KW-0489">Methyltransferase</keyword>
<comment type="catalytic activity">
    <reaction evidence="7">
        <text>(6R)-5,10-methylene-5,6,7,8-tetrahydrofolate + 3-methyl-2-oxobutanoate + H2O = 2-dehydropantoate + (6S)-5,6,7,8-tetrahydrofolate</text>
        <dbReference type="Rhea" id="RHEA:11824"/>
        <dbReference type="ChEBI" id="CHEBI:11561"/>
        <dbReference type="ChEBI" id="CHEBI:11851"/>
        <dbReference type="ChEBI" id="CHEBI:15377"/>
        <dbReference type="ChEBI" id="CHEBI:15636"/>
        <dbReference type="ChEBI" id="CHEBI:57453"/>
        <dbReference type="EC" id="2.1.2.11"/>
    </reaction>
</comment>
<dbReference type="EC" id="2.1.2.11" evidence="7"/>
<dbReference type="InterPro" id="IPR040442">
    <property type="entry name" value="Pyrv_kinase-like_dom_sf"/>
</dbReference>
<dbReference type="GO" id="GO:0000287">
    <property type="term" value="F:magnesium ion binding"/>
    <property type="evidence" value="ECO:0007669"/>
    <property type="project" value="TreeGrafter"/>
</dbReference>
<dbReference type="GO" id="GO:0008168">
    <property type="term" value="F:methyltransferase activity"/>
    <property type="evidence" value="ECO:0007669"/>
    <property type="project" value="UniProtKB-KW"/>
</dbReference>
<dbReference type="UniPathway" id="UPA00028">
    <property type="reaction ID" value="UER00003"/>
</dbReference>
<name>A0A1H3YWP0_9BACT</name>
<evidence type="ECO:0000256" key="3">
    <source>
        <dbReference type="ARBA" id="ARBA00011424"/>
    </source>
</evidence>
<dbReference type="STRING" id="37625.SAMN05660420_01419"/>
<evidence type="ECO:0000313" key="11">
    <source>
        <dbReference type="EMBL" id="SEA15850.1"/>
    </source>
</evidence>
<keyword evidence="7 10" id="KW-0479">Metal-binding</keyword>
<evidence type="ECO:0000256" key="10">
    <source>
        <dbReference type="PIRSR" id="PIRSR000388-3"/>
    </source>
</evidence>
<comment type="subcellular location">
    <subcellularLocation>
        <location evidence="7">Cytoplasm</location>
    </subcellularLocation>
</comment>
<keyword evidence="7" id="KW-0963">Cytoplasm</keyword>
<comment type="pathway">
    <text evidence="1 7">Cofactor biosynthesis; (R)-pantothenate biosynthesis; (R)-pantoate from 3-methyl-2-oxobutanoate: step 1/2.</text>
</comment>
<dbReference type="NCBIfam" id="NF001452">
    <property type="entry name" value="PRK00311.1"/>
    <property type="match status" value="1"/>
</dbReference>
<dbReference type="Pfam" id="PF02548">
    <property type="entry name" value="Pantoate_transf"/>
    <property type="match status" value="1"/>
</dbReference>
<dbReference type="PANTHER" id="PTHR20881">
    <property type="entry name" value="3-METHYL-2-OXOBUTANOATE HYDROXYMETHYLTRANSFERASE"/>
    <property type="match status" value="1"/>
</dbReference>
<evidence type="ECO:0000256" key="9">
    <source>
        <dbReference type="PIRSR" id="PIRSR000388-2"/>
    </source>
</evidence>
<dbReference type="Proteomes" id="UP000199409">
    <property type="component" value="Unassembled WGS sequence"/>
</dbReference>
<dbReference type="InterPro" id="IPR015813">
    <property type="entry name" value="Pyrv/PenolPyrv_kinase-like_dom"/>
</dbReference>
<evidence type="ECO:0000256" key="4">
    <source>
        <dbReference type="ARBA" id="ARBA00022655"/>
    </source>
</evidence>
<organism evidence="11 12">
    <name type="scientific">Desulfuromusa kysingii</name>
    <dbReference type="NCBI Taxonomy" id="37625"/>
    <lineage>
        <taxon>Bacteria</taxon>
        <taxon>Pseudomonadati</taxon>
        <taxon>Thermodesulfobacteriota</taxon>
        <taxon>Desulfuromonadia</taxon>
        <taxon>Desulfuromonadales</taxon>
        <taxon>Geopsychrobacteraceae</taxon>
        <taxon>Desulfuromusa</taxon>
    </lineage>
</organism>
<dbReference type="InterPro" id="IPR003700">
    <property type="entry name" value="Pantoate_hydroxy_MeTrfase"/>
</dbReference>
<dbReference type="PIRSF" id="PIRSF000388">
    <property type="entry name" value="Pantoate_hydroxy_MeTrfase"/>
    <property type="match status" value="1"/>
</dbReference>
<gene>
    <name evidence="7" type="primary">panB</name>
    <name evidence="11" type="ORF">SAMN05660420_01419</name>
</gene>